<sequence length="328" mass="34558">MRLEKLLHSTLVALSLAAVAALPACSKNDDKAEAEVTAENIAAEDAITEQHEAATVTWAVAPEGKVKARFKSPDGAPLDDGVTGNVIVKPARKGAEPVTAKLVFDAKAGVHTADIPKLDDDLTEVTYDVQVKGKPLKSTLYVPKGGTHELVATAKVSAEVKLPEGKKGPNGGVLQVAGDDLIEIVADSKTGESRVYVLDDDLKPIPVGKRKVKIAVVANTPEYVELDPEPKGLYFTGKLVVKTNPHKLTVVLYPEDVPTPVVVLCGWHPGAVVVVGPSAPVVGLFVVANWAPVVIVPTPPVVVVHGKGKGKGKWGWKGRGPKVHIKIH</sequence>
<proteinExistence type="predicted"/>
<dbReference type="Proteomes" id="UP001151081">
    <property type="component" value="Unassembled WGS sequence"/>
</dbReference>
<comment type="caution">
    <text evidence="2">The sequence shown here is derived from an EMBL/GenBank/DDBJ whole genome shotgun (WGS) entry which is preliminary data.</text>
</comment>
<feature type="chain" id="PRO_5040758576" description="Lipoprotein" evidence="1">
    <location>
        <begin position="21"/>
        <end position="328"/>
    </location>
</feature>
<dbReference type="RefSeq" id="WP_272422807.1">
    <property type="nucleotide sequence ID" value="NZ_JAGTJJ010000025.1"/>
</dbReference>
<name>A0A9X3XA52_9BACT</name>
<evidence type="ECO:0000313" key="3">
    <source>
        <dbReference type="Proteomes" id="UP001151081"/>
    </source>
</evidence>
<dbReference type="AlphaFoldDB" id="A0A9X3XA52"/>
<gene>
    <name evidence="2" type="ORF">KEG57_31150</name>
</gene>
<evidence type="ECO:0000256" key="1">
    <source>
        <dbReference type="SAM" id="SignalP"/>
    </source>
</evidence>
<reference evidence="2 3" key="1">
    <citation type="submission" date="2021-04" db="EMBL/GenBank/DDBJ databases">
        <title>Genome analysis of Polyangium sp.</title>
        <authorList>
            <person name="Li Y."/>
            <person name="Wang J."/>
        </authorList>
    </citation>
    <scope>NUCLEOTIDE SEQUENCE [LARGE SCALE GENOMIC DNA]</scope>
    <source>
        <strain evidence="2 3">SDU14</strain>
    </source>
</reference>
<organism evidence="2 3">
    <name type="scientific">Polyangium jinanense</name>
    <dbReference type="NCBI Taxonomy" id="2829994"/>
    <lineage>
        <taxon>Bacteria</taxon>
        <taxon>Pseudomonadati</taxon>
        <taxon>Myxococcota</taxon>
        <taxon>Polyangia</taxon>
        <taxon>Polyangiales</taxon>
        <taxon>Polyangiaceae</taxon>
        <taxon>Polyangium</taxon>
    </lineage>
</organism>
<dbReference type="EMBL" id="JAGTJJ010000025">
    <property type="protein sequence ID" value="MDC3984978.1"/>
    <property type="molecule type" value="Genomic_DNA"/>
</dbReference>
<feature type="signal peptide" evidence="1">
    <location>
        <begin position="1"/>
        <end position="20"/>
    </location>
</feature>
<evidence type="ECO:0000313" key="2">
    <source>
        <dbReference type="EMBL" id="MDC3984978.1"/>
    </source>
</evidence>
<protein>
    <recommendedName>
        <fullName evidence="4">Lipoprotein</fullName>
    </recommendedName>
</protein>
<keyword evidence="1" id="KW-0732">Signal</keyword>
<accession>A0A9X3XA52</accession>
<evidence type="ECO:0008006" key="4">
    <source>
        <dbReference type="Google" id="ProtNLM"/>
    </source>
</evidence>
<keyword evidence="3" id="KW-1185">Reference proteome</keyword>